<reference evidence="1" key="1">
    <citation type="submission" date="2020-05" db="EMBL/GenBank/DDBJ databases">
        <authorList>
            <person name="Chiriac C."/>
            <person name="Salcher M."/>
            <person name="Ghai R."/>
            <person name="Kavagutti S V."/>
        </authorList>
    </citation>
    <scope>NUCLEOTIDE SEQUENCE</scope>
</reference>
<evidence type="ECO:0000313" key="1">
    <source>
        <dbReference type="EMBL" id="CAB4193982.1"/>
    </source>
</evidence>
<name>A0A6J5RDH4_9CAUD</name>
<feature type="non-terminal residue" evidence="1">
    <location>
        <position position="94"/>
    </location>
</feature>
<proteinExistence type="predicted"/>
<gene>
    <name evidence="1" type="ORF">UFOVP1247_353</name>
</gene>
<accession>A0A6J5RDH4</accession>
<organism evidence="1">
    <name type="scientific">uncultured Caudovirales phage</name>
    <dbReference type="NCBI Taxonomy" id="2100421"/>
    <lineage>
        <taxon>Viruses</taxon>
        <taxon>Duplodnaviria</taxon>
        <taxon>Heunggongvirae</taxon>
        <taxon>Uroviricota</taxon>
        <taxon>Caudoviricetes</taxon>
        <taxon>Peduoviridae</taxon>
        <taxon>Maltschvirus</taxon>
        <taxon>Maltschvirus maltsch</taxon>
    </lineage>
</organism>
<dbReference type="EMBL" id="LR797195">
    <property type="protein sequence ID" value="CAB4193982.1"/>
    <property type="molecule type" value="Genomic_DNA"/>
</dbReference>
<protein>
    <submittedName>
        <fullName evidence="1">Uncharacterized protein</fullName>
    </submittedName>
</protein>
<sequence>MNKERYNQIIDEVYKNYLKNGQQQADRNKENQTFLPLPKNWFIDKIKTDSEFSEKWGLKIEERELSLEERKKLYEGEFTPGIEVTNDHWLNSKL</sequence>